<feature type="region of interest" description="Disordered" evidence="1">
    <location>
        <begin position="27"/>
        <end position="46"/>
    </location>
</feature>
<evidence type="ECO:0000256" key="2">
    <source>
        <dbReference type="SAM" id="SignalP"/>
    </source>
</evidence>
<feature type="signal peptide" evidence="2">
    <location>
        <begin position="1"/>
        <end position="24"/>
    </location>
</feature>
<dbReference type="AlphaFoldDB" id="A0A6A6T1X7"/>
<name>A0A6A6T1X7_9PLEO</name>
<sequence>MYTIASLASFRATLPLLLLSSTYCKPNTTISTKTTREPNYNEDDSKDQIFDQSRTMNPEHDNETQPPPRQNLQHVPPFREIREWPPTAGPAYADSRVSLPEPRSTGVERDPYDVQALRRLNASDADSRISLPVPQTTRHKQHPHDVSALGRLNIHGRIYPDGHERHHEQRTAPCAEPTATNDGERASRLQVESHYMQGPGHPADESPASPKLVGEDLRIYNDKLARMIEKNQRTYSWKNQKPEMKQIICKAGMKTRRRWEELNGREKRDMQLWLMGFDAAVSNGMQATRNREKKKTEAQAKGPG</sequence>
<gene>
    <name evidence="3" type="ORF">K491DRAFT_717860</name>
</gene>
<dbReference type="EMBL" id="MU004377">
    <property type="protein sequence ID" value="KAF2653682.1"/>
    <property type="molecule type" value="Genomic_DNA"/>
</dbReference>
<evidence type="ECO:0000313" key="4">
    <source>
        <dbReference type="Proteomes" id="UP000799324"/>
    </source>
</evidence>
<dbReference type="Proteomes" id="UP000799324">
    <property type="component" value="Unassembled WGS sequence"/>
</dbReference>
<evidence type="ECO:0000313" key="3">
    <source>
        <dbReference type="EMBL" id="KAF2653682.1"/>
    </source>
</evidence>
<feature type="region of interest" description="Disordered" evidence="1">
    <location>
        <begin position="285"/>
        <end position="304"/>
    </location>
</feature>
<organism evidence="3 4">
    <name type="scientific">Lophiostoma macrostomum CBS 122681</name>
    <dbReference type="NCBI Taxonomy" id="1314788"/>
    <lineage>
        <taxon>Eukaryota</taxon>
        <taxon>Fungi</taxon>
        <taxon>Dikarya</taxon>
        <taxon>Ascomycota</taxon>
        <taxon>Pezizomycotina</taxon>
        <taxon>Dothideomycetes</taxon>
        <taxon>Pleosporomycetidae</taxon>
        <taxon>Pleosporales</taxon>
        <taxon>Lophiostomataceae</taxon>
        <taxon>Lophiostoma</taxon>
    </lineage>
</organism>
<feature type="chain" id="PRO_5025377620" description="Myb-like domain-containing protein" evidence="2">
    <location>
        <begin position="25"/>
        <end position="304"/>
    </location>
</feature>
<reference evidence="3" key="1">
    <citation type="journal article" date="2020" name="Stud. Mycol.">
        <title>101 Dothideomycetes genomes: a test case for predicting lifestyles and emergence of pathogens.</title>
        <authorList>
            <person name="Haridas S."/>
            <person name="Albert R."/>
            <person name="Binder M."/>
            <person name="Bloem J."/>
            <person name="Labutti K."/>
            <person name="Salamov A."/>
            <person name="Andreopoulos B."/>
            <person name="Baker S."/>
            <person name="Barry K."/>
            <person name="Bills G."/>
            <person name="Bluhm B."/>
            <person name="Cannon C."/>
            <person name="Castanera R."/>
            <person name="Culley D."/>
            <person name="Daum C."/>
            <person name="Ezra D."/>
            <person name="Gonzalez J."/>
            <person name="Henrissat B."/>
            <person name="Kuo A."/>
            <person name="Liang C."/>
            <person name="Lipzen A."/>
            <person name="Lutzoni F."/>
            <person name="Magnuson J."/>
            <person name="Mondo S."/>
            <person name="Nolan M."/>
            <person name="Ohm R."/>
            <person name="Pangilinan J."/>
            <person name="Park H.-J."/>
            <person name="Ramirez L."/>
            <person name="Alfaro M."/>
            <person name="Sun H."/>
            <person name="Tritt A."/>
            <person name="Yoshinaga Y."/>
            <person name="Zwiers L.-H."/>
            <person name="Turgeon B."/>
            <person name="Goodwin S."/>
            <person name="Spatafora J."/>
            <person name="Crous P."/>
            <person name="Grigoriev I."/>
        </authorList>
    </citation>
    <scope>NUCLEOTIDE SEQUENCE</scope>
    <source>
        <strain evidence="3">CBS 122681</strain>
    </source>
</reference>
<proteinExistence type="predicted"/>
<protein>
    <recommendedName>
        <fullName evidence="5">Myb-like domain-containing protein</fullName>
    </recommendedName>
</protein>
<keyword evidence="2" id="KW-0732">Signal</keyword>
<accession>A0A6A6T1X7</accession>
<evidence type="ECO:0000256" key="1">
    <source>
        <dbReference type="SAM" id="MobiDB-lite"/>
    </source>
</evidence>
<evidence type="ECO:0008006" key="5">
    <source>
        <dbReference type="Google" id="ProtNLM"/>
    </source>
</evidence>
<keyword evidence="4" id="KW-1185">Reference proteome</keyword>
<feature type="region of interest" description="Disordered" evidence="1">
    <location>
        <begin position="163"/>
        <end position="186"/>
    </location>
</feature>
<feature type="region of interest" description="Disordered" evidence="1">
    <location>
        <begin position="55"/>
        <end position="108"/>
    </location>
</feature>